<proteinExistence type="predicted"/>
<protein>
    <submittedName>
        <fullName evidence="1">CopG family transcriptional regulator</fullName>
    </submittedName>
</protein>
<name>A0ABY4TTZ0_9SPHN</name>
<organism evidence="1 2">
    <name type="scientific">Sphingomonas donggukensis</name>
    <dbReference type="NCBI Taxonomy" id="2949093"/>
    <lineage>
        <taxon>Bacteria</taxon>
        <taxon>Pseudomonadati</taxon>
        <taxon>Pseudomonadota</taxon>
        <taxon>Alphaproteobacteria</taxon>
        <taxon>Sphingomonadales</taxon>
        <taxon>Sphingomonadaceae</taxon>
        <taxon>Sphingomonas</taxon>
    </lineage>
</organism>
<reference evidence="1" key="1">
    <citation type="submission" date="2022-05" db="EMBL/GenBank/DDBJ databases">
        <title>Sphingomonas sp. strain RMG20 Genome sequencing and assembly.</title>
        <authorList>
            <person name="Kim I."/>
        </authorList>
    </citation>
    <scope>NUCLEOTIDE SEQUENCE</scope>
    <source>
        <strain evidence="1">RMG20</strain>
    </source>
</reference>
<evidence type="ECO:0000313" key="1">
    <source>
        <dbReference type="EMBL" id="URW75875.1"/>
    </source>
</evidence>
<sequence length="148" mass="16209">MPARKAQLTIYLEPATLGALEAFARKSGSPKSLVAEAAVASFLTGDDADRRDAATIKRLDRIIRLLDRLERNDTIALETHALFIRFWLTATPALPEQGTPAARAKGQERYERFIEALGRRVASGTRVGDEIALDLGLSDAADDLRPHD</sequence>
<dbReference type="EMBL" id="CP098401">
    <property type="protein sequence ID" value="URW75875.1"/>
    <property type="molecule type" value="Genomic_DNA"/>
</dbReference>
<gene>
    <name evidence="1" type="ORF">M9980_01170</name>
</gene>
<evidence type="ECO:0000313" key="2">
    <source>
        <dbReference type="Proteomes" id="UP001055580"/>
    </source>
</evidence>
<dbReference type="RefSeq" id="WP_250752505.1">
    <property type="nucleotide sequence ID" value="NZ_CP098401.1"/>
</dbReference>
<keyword evidence="2" id="KW-1185">Reference proteome</keyword>
<dbReference type="Proteomes" id="UP001055580">
    <property type="component" value="Chromosome"/>
</dbReference>
<accession>A0ABY4TTZ0</accession>